<dbReference type="EMBL" id="QSLJ01000001">
    <property type="protein sequence ID" value="RHF38702.1"/>
    <property type="molecule type" value="Genomic_DNA"/>
</dbReference>
<feature type="domain" description="Glycosyl transferase family 1" evidence="3">
    <location>
        <begin position="203"/>
        <end position="353"/>
    </location>
</feature>
<evidence type="ECO:0000313" key="5">
    <source>
        <dbReference type="EMBL" id="RHF38702.1"/>
    </source>
</evidence>
<dbReference type="Gene3D" id="3.40.50.2000">
    <property type="entry name" value="Glycogen Phosphorylase B"/>
    <property type="match status" value="2"/>
</dbReference>
<dbReference type="GO" id="GO:1901137">
    <property type="term" value="P:carbohydrate derivative biosynthetic process"/>
    <property type="evidence" value="ECO:0007669"/>
    <property type="project" value="UniProtKB-ARBA"/>
</dbReference>
<organism evidence="5 6">
    <name type="scientific">Collinsella intestinalis</name>
    <dbReference type="NCBI Taxonomy" id="147207"/>
    <lineage>
        <taxon>Bacteria</taxon>
        <taxon>Bacillati</taxon>
        <taxon>Actinomycetota</taxon>
        <taxon>Coriobacteriia</taxon>
        <taxon>Coriobacteriales</taxon>
        <taxon>Coriobacteriaceae</taxon>
        <taxon>Collinsella</taxon>
    </lineage>
</organism>
<dbReference type="FunCoup" id="A0A414NG37">
    <property type="interactions" value="168"/>
</dbReference>
<dbReference type="InterPro" id="IPR028098">
    <property type="entry name" value="Glyco_trans_4-like_N"/>
</dbReference>
<keyword evidence="6" id="KW-1185">Reference proteome</keyword>
<dbReference type="InterPro" id="IPR001296">
    <property type="entry name" value="Glyco_trans_1"/>
</dbReference>
<keyword evidence="1" id="KW-0328">Glycosyltransferase</keyword>
<protein>
    <submittedName>
        <fullName evidence="5">Glycosyltransferase family 1 protein</fullName>
    </submittedName>
</protein>
<dbReference type="Pfam" id="PF00534">
    <property type="entry name" value="Glycos_transf_1"/>
    <property type="match status" value="1"/>
</dbReference>
<dbReference type="AlphaFoldDB" id="A0A414NG37"/>
<dbReference type="PANTHER" id="PTHR45947:SF3">
    <property type="entry name" value="SULFOQUINOVOSYL TRANSFERASE SQD2"/>
    <property type="match status" value="1"/>
</dbReference>
<dbReference type="InParanoid" id="A0A414NG37"/>
<dbReference type="Proteomes" id="UP000283983">
    <property type="component" value="Unassembled WGS sequence"/>
</dbReference>
<sequence>MEETSSMSTICIFSALFPPSMGGVERFTDCLSAELAHEGHSVVVVTNNTHGLDSKEMLHSGVQVVRLPCVNLVDGRYPVPVRNALFYELMNYLNDIEFDGVLVNARFYLHSLLGVQFARRQGLRAVVLDHGSAYLTLGSRVLDRMIKFYEDCITSYLRRLSVDFYGISAKSAEWLKHFGIVPKGVIGNAIDAASFRGQASNRSYRDELGIADDALLLSFTGRLVPEKGIDVLLETMGLLHEYPVELVVAGDGPLLSSIEDAHLSNVHAVGRLEQPDIAALLLESDLFCLPTRSEGFCTSLLESAACGTPFLVTDVGGAKEIAPNEDYGFITDSANASEFASIVNSIIDSQVDLQHMGGLCASRVESTCSWSAVASILLAAFD</sequence>
<dbReference type="PANTHER" id="PTHR45947">
    <property type="entry name" value="SULFOQUINOVOSYL TRANSFERASE SQD2"/>
    <property type="match status" value="1"/>
</dbReference>
<gene>
    <name evidence="5" type="ORF">DW682_03150</name>
</gene>
<evidence type="ECO:0000256" key="2">
    <source>
        <dbReference type="ARBA" id="ARBA00022679"/>
    </source>
</evidence>
<comment type="caution">
    <text evidence="5">The sequence shown here is derived from an EMBL/GenBank/DDBJ whole genome shotgun (WGS) entry which is preliminary data.</text>
</comment>
<name>A0A414NG37_9ACTN</name>
<reference evidence="5 6" key="1">
    <citation type="submission" date="2018-08" db="EMBL/GenBank/DDBJ databases">
        <title>A genome reference for cultivated species of the human gut microbiota.</title>
        <authorList>
            <person name="Zou Y."/>
            <person name="Xue W."/>
            <person name="Luo G."/>
        </authorList>
    </citation>
    <scope>NUCLEOTIDE SEQUENCE [LARGE SCALE GENOMIC DNA]</scope>
    <source>
        <strain evidence="5 6">AM25-33</strain>
    </source>
</reference>
<dbReference type="InterPro" id="IPR050194">
    <property type="entry name" value="Glycosyltransferase_grp1"/>
</dbReference>
<evidence type="ECO:0000259" key="4">
    <source>
        <dbReference type="Pfam" id="PF13439"/>
    </source>
</evidence>
<feature type="domain" description="Glycosyltransferase subfamily 4-like N-terminal" evidence="4">
    <location>
        <begin position="21"/>
        <end position="192"/>
    </location>
</feature>
<dbReference type="Pfam" id="PF13439">
    <property type="entry name" value="Glyco_transf_4"/>
    <property type="match status" value="1"/>
</dbReference>
<dbReference type="CDD" id="cd03801">
    <property type="entry name" value="GT4_PimA-like"/>
    <property type="match status" value="1"/>
</dbReference>
<keyword evidence="2 5" id="KW-0808">Transferase</keyword>
<evidence type="ECO:0000259" key="3">
    <source>
        <dbReference type="Pfam" id="PF00534"/>
    </source>
</evidence>
<evidence type="ECO:0000313" key="6">
    <source>
        <dbReference type="Proteomes" id="UP000283983"/>
    </source>
</evidence>
<dbReference type="SUPFAM" id="SSF53756">
    <property type="entry name" value="UDP-Glycosyltransferase/glycogen phosphorylase"/>
    <property type="match status" value="1"/>
</dbReference>
<evidence type="ECO:0000256" key="1">
    <source>
        <dbReference type="ARBA" id="ARBA00022676"/>
    </source>
</evidence>
<proteinExistence type="predicted"/>
<accession>A0A414NG37</accession>
<dbReference type="GO" id="GO:0016757">
    <property type="term" value="F:glycosyltransferase activity"/>
    <property type="evidence" value="ECO:0007669"/>
    <property type="project" value="UniProtKB-KW"/>
</dbReference>